<name>A0AAC9BL42_9RALS</name>
<reference evidence="1 2" key="1">
    <citation type="submission" date="2015-09" db="EMBL/GenBank/DDBJ databases">
        <authorList>
            <person name="Xu Y."/>
            <person name="Nagy A."/>
            <person name="Liu N.T."/>
            <person name="Nou X."/>
        </authorList>
    </citation>
    <scope>NUCLEOTIDE SEQUENCE [LARGE SCALE GENOMIC DNA]</scope>
    <source>
        <strain evidence="1 2">FC1138</strain>
    </source>
</reference>
<protein>
    <submittedName>
        <fullName evidence="1">Uncharacterized protein</fullName>
    </submittedName>
</protein>
<accession>A0AAC9BL42</accession>
<organism evidence="1 2">
    <name type="scientific">Ralstonia insidiosa</name>
    <dbReference type="NCBI Taxonomy" id="190721"/>
    <lineage>
        <taxon>Bacteria</taxon>
        <taxon>Pseudomonadati</taxon>
        <taxon>Pseudomonadota</taxon>
        <taxon>Betaproteobacteria</taxon>
        <taxon>Burkholderiales</taxon>
        <taxon>Burkholderiaceae</taxon>
        <taxon>Ralstonia</taxon>
    </lineage>
</organism>
<gene>
    <name evidence="1" type="ORF">ACS15_3469</name>
</gene>
<proteinExistence type="predicted"/>
<evidence type="ECO:0000313" key="1">
    <source>
        <dbReference type="EMBL" id="ANH74944.1"/>
    </source>
</evidence>
<dbReference type="Proteomes" id="UP000077927">
    <property type="component" value="Chromosome 1"/>
</dbReference>
<dbReference type="EMBL" id="CP012605">
    <property type="protein sequence ID" value="ANH74944.1"/>
    <property type="molecule type" value="Genomic_DNA"/>
</dbReference>
<sequence length="74" mass="7953">MTTIGHADSFCGSVLCGVPCRAGAHAPARPRGQRTASARHFPARAFWHSNRREAPASGQCSPYLRAVITDFAGW</sequence>
<dbReference type="KEGG" id="rin:ACS15_3469"/>
<dbReference type="AlphaFoldDB" id="A0AAC9BL42"/>
<evidence type="ECO:0000313" key="2">
    <source>
        <dbReference type="Proteomes" id="UP000077927"/>
    </source>
</evidence>